<dbReference type="InterPro" id="IPR001128">
    <property type="entry name" value="Cyt_P450"/>
</dbReference>
<protein>
    <submittedName>
        <fullName evidence="2">Methyl-branched lipid omega-hydroxylase Cyp124</fullName>
    </submittedName>
</protein>
<dbReference type="PANTHER" id="PTHR46696">
    <property type="entry name" value="P450, PUTATIVE (EUROFUNG)-RELATED"/>
    <property type="match status" value="1"/>
</dbReference>
<dbReference type="InterPro" id="IPR036396">
    <property type="entry name" value="Cyt_P450_sf"/>
</dbReference>
<organism evidence="2 3">
    <name type="scientific">Pseudonocardia eucalypti</name>
    <dbReference type="NCBI Taxonomy" id="648755"/>
    <lineage>
        <taxon>Bacteria</taxon>
        <taxon>Bacillati</taxon>
        <taxon>Actinomycetota</taxon>
        <taxon>Actinomycetes</taxon>
        <taxon>Pseudonocardiales</taxon>
        <taxon>Pseudonocardiaceae</taxon>
        <taxon>Pseudonocardia</taxon>
    </lineage>
</organism>
<evidence type="ECO:0000313" key="3">
    <source>
        <dbReference type="Proteomes" id="UP001428817"/>
    </source>
</evidence>
<dbReference type="Pfam" id="PF00067">
    <property type="entry name" value="p450"/>
    <property type="match status" value="1"/>
</dbReference>
<dbReference type="SUPFAM" id="SSF48264">
    <property type="entry name" value="Cytochrome P450"/>
    <property type="match status" value="1"/>
</dbReference>
<sequence length="407" mass="44557">MTAVAAGIDLLSSKSFADGHPVDQYRWLRENAPVYRHAEPDGPGFWAVTGYDQVRQVSKQPDVFSSAEGGIMINDFPAEELAFFRTMILVMDPPKHSFYRRLVSGLFTPKRAELWRDSIGDTVRAILDEVCERGECDLVEDIAGKLPSYVIAELLGIPRADGERLYELTEVMHSAPDTVSDEQRFAAMREITGYAVEVRSDKLANPADDLASRLVTAEVDGRTLDEHEFTSFFLLLVNAGGDTTRNLIGGATLSLLARPAELARLHADLPGMLPAAVEELLRFQSPVIYMRRTALADVELAGQRISAGDKVAVYYGAANRDPSAFEAPEELRLDRTPNEHVAFGAGGPHFCLGSHFGRIEAGEMMGQLLTRFPDLELTGAPTWLASNFISGPTHVPVRFTPTAPLGA</sequence>
<dbReference type="Proteomes" id="UP001428817">
    <property type="component" value="Unassembled WGS sequence"/>
</dbReference>
<dbReference type="Gene3D" id="1.10.630.10">
    <property type="entry name" value="Cytochrome P450"/>
    <property type="match status" value="1"/>
</dbReference>
<name>A0ABP9RBD0_9PSEU</name>
<dbReference type="InterPro" id="IPR002397">
    <property type="entry name" value="Cyt_P450_B"/>
</dbReference>
<dbReference type="EMBL" id="BAABJP010000062">
    <property type="protein sequence ID" value="GAA5174524.1"/>
    <property type="molecule type" value="Genomic_DNA"/>
</dbReference>
<evidence type="ECO:0000256" key="1">
    <source>
        <dbReference type="ARBA" id="ARBA00010617"/>
    </source>
</evidence>
<dbReference type="CDD" id="cd11033">
    <property type="entry name" value="CYP142-like"/>
    <property type="match status" value="1"/>
</dbReference>
<comment type="similarity">
    <text evidence="1">Belongs to the cytochrome P450 family.</text>
</comment>
<dbReference type="RefSeq" id="WP_185062106.1">
    <property type="nucleotide sequence ID" value="NZ_BAABJP010000062.1"/>
</dbReference>
<keyword evidence="3" id="KW-1185">Reference proteome</keyword>
<comment type="caution">
    <text evidence="2">The sequence shown here is derived from an EMBL/GenBank/DDBJ whole genome shotgun (WGS) entry which is preliminary data.</text>
</comment>
<gene>
    <name evidence="2" type="primary">cyp124_3</name>
    <name evidence="2" type="ORF">GCM10023321_78540</name>
</gene>
<reference evidence="3" key="1">
    <citation type="journal article" date="2019" name="Int. J. Syst. Evol. Microbiol.">
        <title>The Global Catalogue of Microorganisms (GCM) 10K type strain sequencing project: providing services to taxonomists for standard genome sequencing and annotation.</title>
        <authorList>
            <consortium name="The Broad Institute Genomics Platform"/>
            <consortium name="The Broad Institute Genome Sequencing Center for Infectious Disease"/>
            <person name="Wu L."/>
            <person name="Ma J."/>
        </authorList>
    </citation>
    <scope>NUCLEOTIDE SEQUENCE [LARGE SCALE GENOMIC DNA]</scope>
    <source>
        <strain evidence="3">JCM 18303</strain>
    </source>
</reference>
<accession>A0ABP9RBD0</accession>
<evidence type="ECO:0000313" key="2">
    <source>
        <dbReference type="EMBL" id="GAA5174524.1"/>
    </source>
</evidence>
<dbReference type="PRINTS" id="PR00359">
    <property type="entry name" value="BP450"/>
</dbReference>
<proteinExistence type="inferred from homology"/>
<dbReference type="PANTHER" id="PTHR46696:SF4">
    <property type="entry name" value="BIOTIN BIOSYNTHESIS CYTOCHROME P450"/>
    <property type="match status" value="1"/>
</dbReference>